<comment type="caution">
    <text evidence="1">The sequence shown here is derived from an EMBL/GenBank/DDBJ whole genome shotgun (WGS) entry which is preliminary data.</text>
</comment>
<dbReference type="Proteomes" id="UP001165960">
    <property type="component" value="Unassembled WGS sequence"/>
</dbReference>
<evidence type="ECO:0000313" key="2">
    <source>
        <dbReference type="Proteomes" id="UP001165960"/>
    </source>
</evidence>
<evidence type="ECO:0000313" key="1">
    <source>
        <dbReference type="EMBL" id="KAJ9084479.1"/>
    </source>
</evidence>
<gene>
    <name evidence="1" type="primary">NOL8_2</name>
    <name evidence="1" type="ORF">DSO57_1023941</name>
</gene>
<proteinExistence type="predicted"/>
<name>A0ACC2UCG2_9FUNG</name>
<reference evidence="1" key="1">
    <citation type="submission" date="2022-04" db="EMBL/GenBank/DDBJ databases">
        <title>Genome of the entomopathogenic fungus Entomophthora muscae.</title>
        <authorList>
            <person name="Elya C."/>
            <person name="Lovett B.R."/>
            <person name="Lee E."/>
            <person name="Macias A.M."/>
            <person name="Hajek A.E."/>
            <person name="De Bivort B.L."/>
            <person name="Kasson M.T."/>
            <person name="De Fine Licht H.H."/>
            <person name="Stajich J.E."/>
        </authorList>
    </citation>
    <scope>NUCLEOTIDE SEQUENCE</scope>
    <source>
        <strain evidence="1">Berkeley</strain>
    </source>
</reference>
<organism evidence="1 2">
    <name type="scientific">Entomophthora muscae</name>
    <dbReference type="NCBI Taxonomy" id="34485"/>
    <lineage>
        <taxon>Eukaryota</taxon>
        <taxon>Fungi</taxon>
        <taxon>Fungi incertae sedis</taxon>
        <taxon>Zoopagomycota</taxon>
        <taxon>Entomophthoromycotina</taxon>
        <taxon>Entomophthoromycetes</taxon>
        <taxon>Entomophthorales</taxon>
        <taxon>Entomophthoraceae</taxon>
        <taxon>Entomophthora</taxon>
    </lineage>
</organism>
<protein>
    <submittedName>
        <fullName evidence="1">Nucleolar protein 8</fullName>
    </submittedName>
</protein>
<dbReference type="EMBL" id="QTSX02000837">
    <property type="protein sequence ID" value="KAJ9084479.1"/>
    <property type="molecule type" value="Genomic_DNA"/>
</dbReference>
<accession>A0ACC2UCG2</accession>
<sequence>MSDDNEVKLRRIHVGGISPEILDSSELESKFRSFGSVKDAIIVKDTLTGLSKGFGFISIECNDKDWQRCTSALNGAKWRGSKLKLEPAKPSGLDRLAEEREEVVVEEPVFNPCRRLFGAFYAKDMSLMKDELADSRKKWKKVRYGRAVAQLKIRAPNGRLVYYDPTKHQHQLKSFAKKEAQIHEVIDSVPISSLTWSIDQLKETVPVASSVHPDRIKQISAIKQLTSIEQKAELLQQKKAILQAALSNLDAKVLPPNPNRIVFDSDSESETQRQDTSLFENSDDETEHQQARTSLFDESDQKNDQPKSKGLFDSSSDEESINDFEKSDAADGKFLFGEEEESGRDEDNDGAAFDIKRVFEGEQGQQRLKMQRRFGNDPRFKLDDKFIDSDEESLNEEPLPETAEAQMEADFAVEKSKALSVLQDVLGLAPSSTTLDVAVAKKQTGVEWKEMVRYDPDAPDAEELVIDAKELMPASQIKKPVVQPIPAPQPTPQPSLPVVSSEKYFTVSDSIGNLFSKDAPKTDGGLFSFMPSDDEDEESPAPNFLGLKPTPAADPVDFITAPINVDAGTSSTKEPPFFFHLGNPDLAINLSDGKPIFYRTDPVEFLETEWSFRRKQMIRGFKSLQKRNTALARKGKLRSQ</sequence>
<keyword evidence="2" id="KW-1185">Reference proteome</keyword>